<evidence type="ECO:0000259" key="7">
    <source>
        <dbReference type="Pfam" id="PF03918"/>
    </source>
</evidence>
<keyword evidence="4 6" id="KW-0732">Signal</keyword>
<accession>A0A840I0T6</accession>
<feature type="domain" description="CcmH/CycL/Ccl2/NrfF N-terminal" evidence="7">
    <location>
        <begin position="17"/>
        <end position="118"/>
    </location>
</feature>
<dbReference type="GO" id="GO:0005886">
    <property type="term" value="C:plasma membrane"/>
    <property type="evidence" value="ECO:0007669"/>
    <property type="project" value="TreeGrafter"/>
</dbReference>
<name>A0A840I0T6_9PROT</name>
<dbReference type="InterPro" id="IPR005616">
    <property type="entry name" value="CcmH/CycL/Ccl2/NrfF_N"/>
</dbReference>
<evidence type="ECO:0000256" key="5">
    <source>
        <dbReference type="ARBA" id="ARBA00023004"/>
    </source>
</evidence>
<dbReference type="PANTHER" id="PTHR47870">
    <property type="entry name" value="CYTOCHROME C-TYPE BIOGENESIS PROTEIN CCMH"/>
    <property type="match status" value="1"/>
</dbReference>
<keyword evidence="9" id="KW-1185">Reference proteome</keyword>
<organism evidence="8 9">
    <name type="scientific">Parvularcula dongshanensis</name>
    <dbReference type="NCBI Taxonomy" id="1173995"/>
    <lineage>
        <taxon>Bacteria</taxon>
        <taxon>Pseudomonadati</taxon>
        <taxon>Pseudomonadota</taxon>
        <taxon>Alphaproteobacteria</taxon>
        <taxon>Parvularculales</taxon>
        <taxon>Parvularculaceae</taxon>
        <taxon>Parvularcula</taxon>
    </lineage>
</organism>
<comment type="similarity">
    <text evidence="1 6">Belongs to the CcmH/CycL/Ccl2/NrfF family.</text>
</comment>
<dbReference type="Gene3D" id="1.10.8.640">
    <property type="entry name" value="Cytochrome C biogenesis protein"/>
    <property type="match status" value="1"/>
</dbReference>
<evidence type="ECO:0000256" key="4">
    <source>
        <dbReference type="ARBA" id="ARBA00022729"/>
    </source>
</evidence>
<keyword evidence="5 6" id="KW-0408">Iron</keyword>
<evidence type="ECO:0000313" key="8">
    <source>
        <dbReference type="EMBL" id="MBB4658676.1"/>
    </source>
</evidence>
<dbReference type="CDD" id="cd16378">
    <property type="entry name" value="CcmH_N"/>
    <property type="match status" value="1"/>
</dbReference>
<reference evidence="8 9" key="1">
    <citation type="submission" date="2020-08" db="EMBL/GenBank/DDBJ databases">
        <title>Genomic Encyclopedia of Type Strains, Phase IV (KMG-IV): sequencing the most valuable type-strain genomes for metagenomic binning, comparative biology and taxonomic classification.</title>
        <authorList>
            <person name="Goeker M."/>
        </authorList>
    </citation>
    <scope>NUCLEOTIDE SEQUENCE [LARGE SCALE GENOMIC DNA]</scope>
    <source>
        <strain evidence="8 9">DSM 102850</strain>
    </source>
</reference>
<dbReference type="AlphaFoldDB" id="A0A840I0T6"/>
<comment type="caution">
    <text evidence="8">The sequence shown here is derived from an EMBL/GenBank/DDBJ whole genome shotgun (WGS) entry which is preliminary data.</text>
</comment>
<dbReference type="PANTHER" id="PTHR47870:SF4">
    <property type="entry name" value="CYTOCHROME C-TYPE BIOGENESIS PROTEIN CYCH"/>
    <property type="match status" value="1"/>
</dbReference>
<proteinExistence type="inferred from homology"/>
<dbReference type="EMBL" id="JACHOB010000002">
    <property type="protein sequence ID" value="MBB4658676.1"/>
    <property type="molecule type" value="Genomic_DNA"/>
</dbReference>
<dbReference type="GO" id="GO:0046872">
    <property type="term" value="F:metal ion binding"/>
    <property type="evidence" value="ECO:0007669"/>
    <property type="project" value="UniProtKB-KW"/>
</dbReference>
<sequence>MIAALILAAALQTGPTLPADKAARADRIAGELRCVVCQNQSVRDSDAPLAADMRALVAERVAKGESDDAVREHLVARYGEYVLLAPRHNARNAPLWWGPVLLLGVGGIVVWRLGRRGADVPFEEETGGD</sequence>
<evidence type="ECO:0000256" key="3">
    <source>
        <dbReference type="ARBA" id="ARBA00022723"/>
    </source>
</evidence>
<evidence type="ECO:0000256" key="6">
    <source>
        <dbReference type="RuleBase" id="RU364112"/>
    </source>
</evidence>
<dbReference type="RefSeq" id="WP_183816862.1">
    <property type="nucleotide sequence ID" value="NZ_JACHOB010000002.1"/>
</dbReference>
<protein>
    <recommendedName>
        <fullName evidence="6">Cytochrome c-type biogenesis protein</fullName>
    </recommendedName>
</protein>
<dbReference type="Proteomes" id="UP000563524">
    <property type="component" value="Unassembled WGS sequence"/>
</dbReference>
<dbReference type="Pfam" id="PF03918">
    <property type="entry name" value="CcmH"/>
    <property type="match status" value="1"/>
</dbReference>
<comment type="function">
    <text evidence="6">Possible subunit of a heme lyase.</text>
</comment>
<evidence type="ECO:0000256" key="1">
    <source>
        <dbReference type="ARBA" id="ARBA00010342"/>
    </source>
</evidence>
<dbReference type="InterPro" id="IPR038297">
    <property type="entry name" value="CcmH/CycL/NrfF/Ccl2_sf"/>
</dbReference>
<keyword evidence="3 6" id="KW-0479">Metal-binding</keyword>
<gene>
    <name evidence="8" type="ORF">GGQ59_001190</name>
</gene>
<dbReference type="InterPro" id="IPR051263">
    <property type="entry name" value="C-type_cytochrome_biogenesis"/>
</dbReference>
<evidence type="ECO:0000256" key="2">
    <source>
        <dbReference type="ARBA" id="ARBA00022617"/>
    </source>
</evidence>
<evidence type="ECO:0000313" key="9">
    <source>
        <dbReference type="Proteomes" id="UP000563524"/>
    </source>
</evidence>
<keyword evidence="2 6" id="KW-0349">Heme</keyword>